<organism evidence="3 4">
    <name type="scientific">Kosakonia sacchari</name>
    <dbReference type="NCBI Taxonomy" id="1158459"/>
    <lineage>
        <taxon>Bacteria</taxon>
        <taxon>Pseudomonadati</taxon>
        <taxon>Pseudomonadota</taxon>
        <taxon>Gammaproteobacteria</taxon>
        <taxon>Enterobacterales</taxon>
        <taxon>Enterobacteriaceae</taxon>
        <taxon>Kosakonia</taxon>
    </lineage>
</organism>
<dbReference type="SUPFAM" id="SSF53474">
    <property type="entry name" value="alpha/beta-Hydrolases"/>
    <property type="match status" value="1"/>
</dbReference>
<reference evidence="3 4" key="1">
    <citation type="submission" date="2016-10" db="EMBL/GenBank/DDBJ databases">
        <authorList>
            <person name="Varghese N."/>
            <person name="Submissions S."/>
        </authorList>
    </citation>
    <scope>NUCLEOTIDE SEQUENCE [LARGE SCALE GENOMIC DNA]</scope>
    <source>
        <strain evidence="3 4">CGMCC 1.12102</strain>
    </source>
</reference>
<dbReference type="Gene3D" id="3.40.50.1820">
    <property type="entry name" value="alpha/beta hydrolase"/>
    <property type="match status" value="1"/>
</dbReference>
<evidence type="ECO:0000313" key="4">
    <source>
        <dbReference type="Proteomes" id="UP000183569"/>
    </source>
</evidence>
<comment type="caution">
    <text evidence="3">The sequence shown here is derived from an EMBL/GenBank/DDBJ whole genome shotgun (WGS) entry which is preliminary data.</text>
</comment>
<evidence type="ECO:0000259" key="2">
    <source>
        <dbReference type="Pfam" id="PF26362"/>
    </source>
</evidence>
<feature type="region of interest" description="Disordered" evidence="1">
    <location>
        <begin position="128"/>
        <end position="177"/>
    </location>
</feature>
<dbReference type="AlphaFoldDB" id="A0A1G4XBS9"/>
<dbReference type="EMBL" id="FMUI01000002">
    <property type="protein sequence ID" value="SCX38703.1"/>
    <property type="molecule type" value="Genomic_DNA"/>
</dbReference>
<feature type="compositionally biased region" description="Polar residues" evidence="1">
    <location>
        <begin position="44"/>
        <end position="63"/>
    </location>
</feature>
<dbReference type="InterPro" id="IPR058406">
    <property type="entry name" value="DUF8093"/>
</dbReference>
<dbReference type="Pfam" id="PF26362">
    <property type="entry name" value="DUF8093"/>
    <property type="match status" value="1"/>
</dbReference>
<name>A0A1G4XBS9_9ENTR</name>
<dbReference type="Proteomes" id="UP000183569">
    <property type="component" value="Unassembled WGS sequence"/>
</dbReference>
<accession>A0A1G4XBS9</accession>
<protein>
    <recommendedName>
        <fullName evidence="2">DUF8093 domain-containing protein</fullName>
    </recommendedName>
</protein>
<dbReference type="GeneID" id="23845009"/>
<sequence>MTNYMSLTYIFEDKVAPWRFSFIIHPQLALQRIRMMPPSSVSTMLSRQDTLRSRSGANPNQSGRDIRTAVAVDLECGTMVAIDDSFRLWSPVTALFFIDNEGRLQLFSTSLSVTYPVSSITRRYEEMVSTFGKRPPPTDIPQGQFTRTNSPMRGEEPSSGGGRRSRMDGPTRPLTKAERWQERKNLISKGQRSVYPDAQTAANRLAENNVAVEKAKLAQNIYGRAGQPINALESMPDVPEGWVDISNDENALSSLGLKREMLFDESVDPNFFSRVYAPDTYVFGDDMNPTVVFRGTRPDKMADWGNNFAQGAGFNSSYYEKAVNIGRMIAENASKIDIAGHSLGGGLASAAGMASGQQTWTFNAAGLNHDTVEKYGAQLMGDGSAISAYRVNGEMLTKIQEVSIEDLADANFDTSLFALKAGASNMLPNAIGKPTELAGGTGSMLDKHGMVQVIDCIEVQKDEDIRIIKSRV</sequence>
<dbReference type="InterPro" id="IPR029058">
    <property type="entry name" value="AB_hydrolase_fold"/>
</dbReference>
<dbReference type="Pfam" id="PF26363">
    <property type="entry name" value="Phospholipase-like"/>
    <property type="match status" value="1"/>
</dbReference>
<evidence type="ECO:0000256" key="1">
    <source>
        <dbReference type="SAM" id="MobiDB-lite"/>
    </source>
</evidence>
<feature type="compositionally biased region" description="Basic and acidic residues" evidence="1">
    <location>
        <begin position="165"/>
        <end position="177"/>
    </location>
</feature>
<proteinExistence type="predicted"/>
<feature type="domain" description="DUF8093" evidence="2">
    <location>
        <begin position="5"/>
        <end position="138"/>
    </location>
</feature>
<evidence type="ECO:0000313" key="3">
    <source>
        <dbReference type="EMBL" id="SCX38703.1"/>
    </source>
</evidence>
<feature type="region of interest" description="Disordered" evidence="1">
    <location>
        <begin position="44"/>
        <end position="64"/>
    </location>
</feature>
<dbReference type="RefSeq" id="WP_017456470.1">
    <property type="nucleotide sequence ID" value="NZ_FMUI01000002.1"/>
</dbReference>
<gene>
    <name evidence="3" type="ORF">SAMN02927897_00367</name>
</gene>